<dbReference type="KEGG" id="vg:16193589"/>
<sequence length="87" mass="9507">MLELPPWQDIVLAIGGVVGVLTKLYALADSQTVWTRRSSVPNAAFFIPTIAAFVSLELWLTAGTATASFLIWCGIAIWRAPEDDDEQ</sequence>
<evidence type="ECO:0000256" key="1">
    <source>
        <dbReference type="SAM" id="Phobius"/>
    </source>
</evidence>
<keyword evidence="3" id="KW-1185">Reference proteome</keyword>
<name>R4TMB7_9CAUD</name>
<protein>
    <submittedName>
        <fullName evidence="2">Uncharacterized protein</fullName>
    </submittedName>
</protein>
<proteinExistence type="predicted"/>
<dbReference type="EMBL" id="KC292029">
    <property type="protein sequence ID" value="AGM11867.1"/>
    <property type="molecule type" value="Genomic_DNA"/>
</dbReference>
<gene>
    <name evidence="2" type="primary">4</name>
    <name evidence="2" type="ORF">DNAM5_4</name>
</gene>
<dbReference type="GeneID" id="16193589"/>
<dbReference type="RefSeq" id="YP_008059566.1">
    <property type="nucleotide sequence ID" value="NC_021330.1"/>
</dbReference>
<feature type="transmembrane region" description="Helical" evidence="1">
    <location>
        <begin position="40"/>
        <end position="60"/>
    </location>
</feature>
<keyword evidence="1" id="KW-0472">Membrane</keyword>
<dbReference type="Proteomes" id="UP000202086">
    <property type="component" value="Segment"/>
</dbReference>
<reference evidence="2 3" key="1">
    <citation type="submission" date="2012-12" db="EMBL/GenBank/DDBJ databases">
        <authorList>
            <person name="Sencilo A."/>
            <person name="Jacobs-Sera D."/>
            <person name="Russell D.A."/>
            <person name="Ko C."/>
            <person name="Atanasova N."/>
            <person name="Osterlund E."/>
            <person name="Oksanen H.M."/>
            <person name="Bamford D.H."/>
            <person name="Hatfull G.F."/>
            <person name="Roine E."/>
            <person name="Hendrix R.W."/>
        </authorList>
    </citation>
    <scope>NUCLEOTIDE SEQUENCE [LARGE SCALE GENOMIC DNA]</scope>
</reference>
<keyword evidence="1" id="KW-0812">Transmembrane</keyword>
<evidence type="ECO:0000313" key="3">
    <source>
        <dbReference type="Proteomes" id="UP000202086"/>
    </source>
</evidence>
<organism evidence="2 3">
    <name type="scientific">Haloarcula californiae tailed virus 1</name>
    <dbReference type="NCBI Taxonomy" id="1273746"/>
    <lineage>
        <taxon>Viruses</taxon>
        <taxon>Duplodnaviria</taxon>
        <taxon>Heunggongvirae</taxon>
        <taxon>Uroviricota</taxon>
        <taxon>Caudoviricetes</taxon>
        <taxon>Thumleimavirales</taxon>
        <taxon>Druskaviridae</taxon>
        <taxon>Hacavirus</taxon>
        <taxon>Hacavirus italiense</taxon>
        <taxon>Hacavirus HCTV1</taxon>
    </lineage>
</organism>
<evidence type="ECO:0000313" key="2">
    <source>
        <dbReference type="EMBL" id="AGM11867.1"/>
    </source>
</evidence>
<accession>R4TMB7</accession>
<feature type="transmembrane region" description="Helical" evidence="1">
    <location>
        <begin position="6"/>
        <end position="28"/>
    </location>
</feature>
<keyword evidence="1" id="KW-1133">Transmembrane helix</keyword>